<dbReference type="InterPro" id="IPR036964">
    <property type="entry name" value="RASGEF_cat_dom_sf"/>
</dbReference>
<dbReference type="VEuPathDB" id="TriTrypDB:BSAL_14515"/>
<feature type="compositionally biased region" description="Gly residues" evidence="3">
    <location>
        <begin position="518"/>
        <end position="536"/>
    </location>
</feature>
<dbReference type="Pfam" id="PF00617">
    <property type="entry name" value="RasGEF"/>
    <property type="match status" value="1"/>
</dbReference>
<name>A0A0S4KGG1_BODSA</name>
<keyword evidence="1 2" id="KW-0344">Guanine-nucleotide releasing factor</keyword>
<dbReference type="GO" id="GO:0005085">
    <property type="term" value="F:guanyl-nucleotide exchange factor activity"/>
    <property type="evidence" value="ECO:0007669"/>
    <property type="project" value="UniProtKB-KW"/>
</dbReference>
<feature type="region of interest" description="Disordered" evidence="3">
    <location>
        <begin position="713"/>
        <end position="737"/>
    </location>
</feature>
<feature type="domain" description="N-terminal Ras-GEF" evidence="4">
    <location>
        <begin position="149"/>
        <end position="327"/>
    </location>
</feature>
<dbReference type="Proteomes" id="UP000051952">
    <property type="component" value="Unassembled WGS sequence"/>
</dbReference>
<dbReference type="InterPro" id="IPR023578">
    <property type="entry name" value="Ras_GEF_dom_sf"/>
</dbReference>
<proteinExistence type="predicted"/>
<accession>A0A0S4KGG1</accession>
<dbReference type="InterPro" id="IPR008937">
    <property type="entry name" value="Ras-like_GEF"/>
</dbReference>
<organism evidence="5 6">
    <name type="scientific">Bodo saltans</name>
    <name type="common">Flagellated protozoan</name>
    <dbReference type="NCBI Taxonomy" id="75058"/>
    <lineage>
        <taxon>Eukaryota</taxon>
        <taxon>Discoba</taxon>
        <taxon>Euglenozoa</taxon>
        <taxon>Kinetoplastea</taxon>
        <taxon>Metakinetoplastina</taxon>
        <taxon>Eubodonida</taxon>
        <taxon>Bodonidae</taxon>
        <taxon>Bodo</taxon>
    </lineage>
</organism>
<sequence length="860" mass="91272">MKMFGLSEAHYLPTMSPIPFLPATALIDASIGAGGGASQLASSAPSPLTVLLAPHRATAASIHQLHSAMRESIMVSCPCIAAHVDVVPALEAAMVQPMWSEPPSDFFLLKRMAAPGAAGEGLEARQSQFSRDAGGVDGGAAVSSSSSSGKGKLVLATINQLVEQLTAVYFNPLTSRSQIAQDNANAFTTAFFRTYRLFLAPQALLSKLFQRFLVPSSLYVADHMDTRGIEFRCPPELAPKVRTAFGGVEYSARSAKWLKVSQLIKVKVLCMLHHWLKECPRHFDGGMLRMLMSFLEEQCFQPSAHADCPALIMQCAEFVKAAAAELLLSHISSRPRATTTLSLRSSGGGGNRRGVLAFCPIGVRNSVPPTLAGLNSARGGDSTASGGDDGNGGVLLVPTGLIERLVAFHAHTQRSKGSLLRSGGEAGSGEDSMAAHNDPRRFVAAAYPAAGHPYFDPEGIYAAVVREFLDLPIPPVVRAITGCSRLLFRSFDVEAFLEVAILGDVSSVNKSPAVSSAGGAGRMESSGGGGRGGVGRDGGRATDVSVEVFVTHAERLMHWAASLVLTAAGLDAAPSKGNAAQQQQQQQRRGAAASDENQSNTTTSPLLQAVLYRLVELATELMEQNDLHSAFGLVAGLNHPAIARLHRPLFSKRFMFHERIETLIDFFDLSTAKYANYMSHLPDDDIHPPVPFVHQCIEEMRALHDTAPSYYRVPPRHHSASVPQGGGSQGSSGSDGAGGWVPSEVVIHWRKFQALEGMLGDLIKYQAVPVSHGTYVEIQMMYGGNSALNASAAGAGDRGGKKSTGANTTTNAVGSTLNAATVARVGAMLESHQWAPDRMITDAAMLAQLSLMVHDPTRVD</sequence>
<protein>
    <submittedName>
        <fullName evidence="5">Ras-associated guanine nucleotide exchange factor, putative</fullName>
    </submittedName>
</protein>
<dbReference type="Pfam" id="PF00618">
    <property type="entry name" value="RasGEF_N"/>
    <property type="match status" value="1"/>
</dbReference>
<feature type="compositionally biased region" description="Gly residues" evidence="3">
    <location>
        <begin position="724"/>
        <end position="737"/>
    </location>
</feature>
<dbReference type="PROSITE" id="PS50212">
    <property type="entry name" value="RASGEF_NTER"/>
    <property type="match status" value="1"/>
</dbReference>
<gene>
    <name evidence="5" type="ORF">BSAL_14515</name>
</gene>
<evidence type="ECO:0000313" key="5">
    <source>
        <dbReference type="EMBL" id="CUI14764.1"/>
    </source>
</evidence>
<dbReference type="GO" id="GO:0005886">
    <property type="term" value="C:plasma membrane"/>
    <property type="evidence" value="ECO:0007669"/>
    <property type="project" value="TreeGrafter"/>
</dbReference>
<feature type="region of interest" description="Disordered" evidence="3">
    <location>
        <begin position="372"/>
        <end position="391"/>
    </location>
</feature>
<dbReference type="InterPro" id="IPR001895">
    <property type="entry name" value="RASGEF_cat_dom"/>
</dbReference>
<dbReference type="PANTHER" id="PTHR23113">
    <property type="entry name" value="GUANINE NUCLEOTIDE EXCHANGE FACTOR"/>
    <property type="match status" value="1"/>
</dbReference>
<reference evidence="6" key="1">
    <citation type="submission" date="2015-09" db="EMBL/GenBank/DDBJ databases">
        <authorList>
            <consortium name="Pathogen Informatics"/>
        </authorList>
    </citation>
    <scope>NUCLEOTIDE SEQUENCE [LARGE SCALE GENOMIC DNA]</scope>
    <source>
        <strain evidence="6">Lake Konstanz</strain>
    </source>
</reference>
<dbReference type="InterPro" id="IPR000651">
    <property type="entry name" value="Ras-like_Gua-exchang_fac_N"/>
</dbReference>
<evidence type="ECO:0000256" key="2">
    <source>
        <dbReference type="PROSITE-ProRule" id="PRU00135"/>
    </source>
</evidence>
<evidence type="ECO:0000256" key="3">
    <source>
        <dbReference type="SAM" id="MobiDB-lite"/>
    </source>
</evidence>
<feature type="compositionally biased region" description="Low complexity" evidence="3">
    <location>
        <begin position="579"/>
        <end position="593"/>
    </location>
</feature>
<dbReference type="AlphaFoldDB" id="A0A0S4KGG1"/>
<dbReference type="EMBL" id="CYKH01001629">
    <property type="protein sequence ID" value="CUI14764.1"/>
    <property type="molecule type" value="Genomic_DNA"/>
</dbReference>
<evidence type="ECO:0000259" key="4">
    <source>
        <dbReference type="PROSITE" id="PS50212"/>
    </source>
</evidence>
<dbReference type="GO" id="GO:0007265">
    <property type="term" value="P:Ras protein signal transduction"/>
    <property type="evidence" value="ECO:0007669"/>
    <property type="project" value="TreeGrafter"/>
</dbReference>
<dbReference type="Gene3D" id="1.10.840.10">
    <property type="entry name" value="Ras guanine-nucleotide exchange factors catalytic domain"/>
    <property type="match status" value="1"/>
</dbReference>
<dbReference type="Gene3D" id="1.20.870.10">
    <property type="entry name" value="Son of sevenless (SoS) protein Chain: S domain 1"/>
    <property type="match status" value="1"/>
</dbReference>
<feature type="compositionally biased region" description="Low complexity" evidence="3">
    <location>
        <begin position="376"/>
        <end position="386"/>
    </location>
</feature>
<dbReference type="CDD" id="cd06224">
    <property type="entry name" value="REM"/>
    <property type="match status" value="1"/>
</dbReference>
<dbReference type="SUPFAM" id="SSF48366">
    <property type="entry name" value="Ras GEF"/>
    <property type="match status" value="1"/>
</dbReference>
<feature type="region of interest" description="Disordered" evidence="3">
    <location>
        <begin position="575"/>
        <end position="601"/>
    </location>
</feature>
<evidence type="ECO:0000313" key="6">
    <source>
        <dbReference type="Proteomes" id="UP000051952"/>
    </source>
</evidence>
<dbReference type="PANTHER" id="PTHR23113:SF99">
    <property type="entry name" value="RASGEF DOMAIN-CONTAINING PROTEIN"/>
    <property type="match status" value="1"/>
</dbReference>
<evidence type="ECO:0000256" key="1">
    <source>
        <dbReference type="ARBA" id="ARBA00022658"/>
    </source>
</evidence>
<keyword evidence="6" id="KW-1185">Reference proteome</keyword>
<dbReference type="OMA" id="CRSIQMR"/>
<feature type="region of interest" description="Disordered" evidence="3">
    <location>
        <begin position="509"/>
        <end position="539"/>
    </location>
</feature>